<proteinExistence type="predicted"/>
<reference evidence="1" key="1">
    <citation type="submission" date="2021-12" db="EMBL/GenBank/DDBJ databases">
        <title>Comparative genomics, transcriptomics and evolutionary studies reveal genomic signatures of adaptation to plant cell wall in hemibiotrophic fungi.</title>
        <authorList>
            <consortium name="DOE Joint Genome Institute"/>
            <person name="Baroncelli R."/>
            <person name="Diaz J.F."/>
            <person name="Benocci T."/>
            <person name="Peng M."/>
            <person name="Battaglia E."/>
            <person name="Haridas S."/>
            <person name="Andreopoulos W."/>
            <person name="Labutti K."/>
            <person name="Pangilinan J."/>
            <person name="Floch G.L."/>
            <person name="Makela M.R."/>
            <person name="Henrissat B."/>
            <person name="Grigoriev I.V."/>
            <person name="Crouch J.A."/>
            <person name="De Vries R.P."/>
            <person name="Sukno S.A."/>
            <person name="Thon M.R."/>
        </authorList>
    </citation>
    <scope>NUCLEOTIDE SEQUENCE</scope>
    <source>
        <strain evidence="1">CBS 112980</strain>
    </source>
</reference>
<gene>
    <name evidence="1" type="ORF">BDZ83DRAFT_604408</name>
</gene>
<dbReference type="GeneID" id="85391170"/>
<comment type="caution">
    <text evidence="1">The sequence shown here is derived from an EMBL/GenBank/DDBJ whole genome shotgun (WGS) entry which is preliminary data.</text>
</comment>
<name>A0AAD8XLM5_GLOAC</name>
<dbReference type="EMBL" id="JAHMHS010000010">
    <property type="protein sequence ID" value="KAK1729612.1"/>
    <property type="molecule type" value="Genomic_DNA"/>
</dbReference>
<sequence>MRTECDITKSCMAFPPQAQTTSCSFEIPAIRCSRSGRHYFIAGYPGRLLHRLRVSRESNAGTVVASLVLSRNSSAGPCKCN</sequence>
<accession>A0AAD8XLM5</accession>
<organism evidence="1 2">
    <name type="scientific">Glomerella acutata</name>
    <name type="common">Colletotrichum acutatum</name>
    <dbReference type="NCBI Taxonomy" id="27357"/>
    <lineage>
        <taxon>Eukaryota</taxon>
        <taxon>Fungi</taxon>
        <taxon>Dikarya</taxon>
        <taxon>Ascomycota</taxon>
        <taxon>Pezizomycotina</taxon>
        <taxon>Sordariomycetes</taxon>
        <taxon>Hypocreomycetidae</taxon>
        <taxon>Glomerellales</taxon>
        <taxon>Glomerellaceae</taxon>
        <taxon>Colletotrichum</taxon>
        <taxon>Colletotrichum acutatum species complex</taxon>
    </lineage>
</organism>
<protein>
    <submittedName>
        <fullName evidence="1">Uncharacterized protein</fullName>
    </submittedName>
</protein>
<keyword evidence="2" id="KW-1185">Reference proteome</keyword>
<dbReference type="AlphaFoldDB" id="A0AAD8XLM5"/>
<dbReference type="RefSeq" id="XP_060369667.1">
    <property type="nucleotide sequence ID" value="XM_060507271.1"/>
</dbReference>
<evidence type="ECO:0000313" key="2">
    <source>
        <dbReference type="Proteomes" id="UP001244207"/>
    </source>
</evidence>
<dbReference type="Proteomes" id="UP001244207">
    <property type="component" value="Unassembled WGS sequence"/>
</dbReference>
<evidence type="ECO:0000313" key="1">
    <source>
        <dbReference type="EMBL" id="KAK1729612.1"/>
    </source>
</evidence>